<feature type="compositionally biased region" description="Basic and acidic residues" evidence="1">
    <location>
        <begin position="615"/>
        <end position="632"/>
    </location>
</feature>
<feature type="compositionally biased region" description="Basic and acidic residues" evidence="1">
    <location>
        <begin position="866"/>
        <end position="899"/>
    </location>
</feature>
<evidence type="ECO:0000256" key="1">
    <source>
        <dbReference type="SAM" id="MobiDB-lite"/>
    </source>
</evidence>
<accession>A0AAW2HHM9</accession>
<feature type="compositionally biased region" description="Polar residues" evidence="1">
    <location>
        <begin position="1073"/>
        <end position="1086"/>
    </location>
</feature>
<feature type="compositionally biased region" description="Basic and acidic residues" evidence="1">
    <location>
        <begin position="953"/>
        <end position="996"/>
    </location>
</feature>
<feature type="compositionally biased region" description="Basic and acidic residues" evidence="1">
    <location>
        <begin position="719"/>
        <end position="736"/>
    </location>
</feature>
<feature type="compositionally biased region" description="Basic and acidic residues" evidence="1">
    <location>
        <begin position="793"/>
        <end position="813"/>
    </location>
</feature>
<reference evidence="2" key="1">
    <citation type="journal article" date="2024" name="Gigascience">
        <title>Chromosome-level genome of the poultry shaft louse Menopon gallinae provides insight into the host-switching and adaptive evolution of parasitic lice.</title>
        <authorList>
            <person name="Xu Y."/>
            <person name="Ma L."/>
            <person name="Liu S."/>
            <person name="Liang Y."/>
            <person name="Liu Q."/>
            <person name="He Z."/>
            <person name="Tian L."/>
            <person name="Duan Y."/>
            <person name="Cai W."/>
            <person name="Li H."/>
            <person name="Song F."/>
        </authorList>
    </citation>
    <scope>NUCLEOTIDE SEQUENCE</scope>
    <source>
        <strain evidence="2">Cailab_2023a</strain>
    </source>
</reference>
<sequence>MDSNEFSIVTRSRSKKLLGTPVTGAEDATPTVDVNSQTKTNSQVKNKIHSCNRKGGNIVHELTINLNVTSDTLSEHSSPIVINLGSVLKCTGVNSGVKCRKSTKKHGAKKTTQYSFTFSSPAKVSQSPIRKRVEDSFNTFSPKATSSTDKMCGTTPTGDTRLVRRRLNLSCESIDSEDVDSTAETEVKEELHSYQTETDEADEPICSFRGLFVNGDFSESDFEKEPFVRLHRLTDEEIRKYSGGYDEDKFNTSTEEDLSEYGSFPDEISNTDGVINNGIADSSKQDNSVEKNCLTALHQNMLKCGLYMNCPIQRYVNEEKKISTANDIGKENVEGPAKDANVLTSNNARPDNCSDDECGISEVVNDNDENVEDSDFNSDTTVIRAPSVEYLLSLIDDDYMKEKEEAVKQTGDSRVSKAVRKESTAVESESESKSVTTEDEGGTPVNITSSPVLYKKRPKVQTQSQSSLNSTDITAQAIRYLNLEYTESPMKDAEKRDTQCNIVKPHYIQSPRVEEQKSKTRTPPLKNEEDVNKSKTRENSPDYVILRHELHLVQLECIKKEIKRRRNMELGLTPKLRNKSLRKSLYEKELNDSKDKLVDSPSSTKSKSNRSSKFFPEEKKSEDVKSEMEGTRRRLRSQTPVRPLSQTESPIMTPAKSAKSRGRKSVLKEVVEETKVEAEDVVTSPRRKRKASLSKQTEKEKDTAIEEQFTPRQKKGKSKDKTDTEVSEKSDGDVKSPKLWKRKLSSTKADKTPERVDKSSSERSATPKRKSRKIRGGEEDEEEETSAIDLNESPERRKSSKLKCETPKRMSETKKKKKQLTEESAESQEVERETENESPEKQVTPSAKKMKSQNNKTIGKSPNVNETREDGKSSSSKKSEEKKRRMIEIKENRREKSEEDNLPSTSKKRTTSGSKSGEGDVNKLDISGVAEIVQSPKVKKRSSKKSNMDDESEMSKDESETKNSDINKSAKEKKVSAEHVEEINREEKVERTEIRSLEGSPSPKKKRKTMSKDIANEDGVTKTAGEVILSPKRIEIENQKTQSPKKNSKKFEIEENEVTPVTKKSSIEETAVINESVTDSETLSVTKQKKKKKKNKRKGMESVENSQEDDMNGIESSVLSTESMTESQKDTEDENGLGSKFSDDSLRKKKKKKKSKSMSMDVNNSEGSQFSLNCTDTDSSMSVSKLPDDFLRTIKEKKSEVDVVNNYLEKKKKKKEKKNKEKKKLRDFGDGYIPLDVAGPTKFSVVELEKLKNNRTRHPAFDLKNSLIYGSRIRRVPYSEILAYQMKELLRKTRLEE</sequence>
<feature type="compositionally biased region" description="Polar residues" evidence="1">
    <location>
        <begin position="460"/>
        <end position="469"/>
    </location>
</feature>
<feature type="compositionally biased region" description="Polar residues" evidence="1">
    <location>
        <begin position="1162"/>
        <end position="1181"/>
    </location>
</feature>
<feature type="region of interest" description="Disordered" evidence="1">
    <location>
        <begin position="507"/>
        <end position="537"/>
    </location>
</feature>
<feature type="region of interest" description="Disordered" evidence="1">
    <location>
        <begin position="406"/>
        <end position="469"/>
    </location>
</feature>
<feature type="compositionally biased region" description="Basic and acidic residues" evidence="1">
    <location>
        <begin position="748"/>
        <end position="761"/>
    </location>
</feature>
<feature type="compositionally biased region" description="Basic and acidic residues" evidence="1">
    <location>
        <begin position="829"/>
        <end position="840"/>
    </location>
</feature>
<evidence type="ECO:0000313" key="2">
    <source>
        <dbReference type="EMBL" id="KAL0269262.1"/>
    </source>
</evidence>
<feature type="compositionally biased region" description="Basic residues" evidence="1">
    <location>
        <begin position="1087"/>
        <end position="1097"/>
    </location>
</feature>
<feature type="compositionally biased region" description="Polar residues" evidence="1">
    <location>
        <begin position="1114"/>
        <end position="1126"/>
    </location>
</feature>
<feature type="compositionally biased region" description="Low complexity" evidence="1">
    <location>
        <begin position="600"/>
        <end position="613"/>
    </location>
</feature>
<comment type="caution">
    <text evidence="2">The sequence shown here is derived from an EMBL/GenBank/DDBJ whole genome shotgun (WGS) entry which is preliminary data.</text>
</comment>
<name>A0AAW2HHM9_9NEOP</name>
<feature type="compositionally biased region" description="Basic residues" evidence="1">
    <location>
        <begin position="1147"/>
        <end position="1156"/>
    </location>
</feature>
<gene>
    <name evidence="2" type="ORF">PYX00_007066</name>
</gene>
<protein>
    <submittedName>
        <fullName evidence="2">Uncharacterized protein</fullName>
    </submittedName>
</protein>
<organism evidence="2">
    <name type="scientific">Menopon gallinae</name>
    <name type="common">poultry shaft louse</name>
    <dbReference type="NCBI Taxonomy" id="328185"/>
    <lineage>
        <taxon>Eukaryota</taxon>
        <taxon>Metazoa</taxon>
        <taxon>Ecdysozoa</taxon>
        <taxon>Arthropoda</taxon>
        <taxon>Hexapoda</taxon>
        <taxon>Insecta</taxon>
        <taxon>Pterygota</taxon>
        <taxon>Neoptera</taxon>
        <taxon>Paraneoptera</taxon>
        <taxon>Psocodea</taxon>
        <taxon>Troctomorpha</taxon>
        <taxon>Phthiraptera</taxon>
        <taxon>Amblycera</taxon>
        <taxon>Menoponidae</taxon>
        <taxon>Menopon</taxon>
    </lineage>
</organism>
<feature type="region of interest" description="Disordered" evidence="1">
    <location>
        <begin position="139"/>
        <end position="158"/>
    </location>
</feature>
<feature type="region of interest" description="Disordered" evidence="1">
    <location>
        <begin position="587"/>
        <end position="1181"/>
    </location>
</feature>
<feature type="compositionally biased region" description="Polar residues" evidence="1">
    <location>
        <begin position="852"/>
        <end position="865"/>
    </location>
</feature>
<feature type="compositionally biased region" description="Basic and acidic residues" evidence="1">
    <location>
        <begin position="666"/>
        <end position="678"/>
    </location>
</feature>
<feature type="compositionally biased region" description="Basic and acidic residues" evidence="1">
    <location>
        <begin position="526"/>
        <end position="537"/>
    </location>
</feature>
<proteinExistence type="predicted"/>
<dbReference type="EMBL" id="JARGDH010000004">
    <property type="protein sequence ID" value="KAL0269262.1"/>
    <property type="molecule type" value="Genomic_DNA"/>
</dbReference>
<feature type="compositionally biased region" description="Basic and acidic residues" evidence="1">
    <location>
        <begin position="587"/>
        <end position="598"/>
    </location>
</feature>
<feature type="compositionally biased region" description="Polar residues" evidence="1">
    <location>
        <begin position="637"/>
        <end position="650"/>
    </location>
</feature>